<dbReference type="Pfam" id="PF09835">
    <property type="entry name" value="DUF2062"/>
    <property type="match status" value="1"/>
</dbReference>
<dbReference type="PANTHER" id="PTHR40547:SF1">
    <property type="entry name" value="SLL0298 PROTEIN"/>
    <property type="match status" value="1"/>
</dbReference>
<gene>
    <name evidence="3" type="ORF">EOE67_02540</name>
</gene>
<comment type="caution">
    <text evidence="3">The sequence shown here is derived from an EMBL/GenBank/DDBJ whole genome shotgun (WGS) entry which is preliminary data.</text>
</comment>
<keyword evidence="1" id="KW-1133">Transmembrane helix</keyword>
<dbReference type="RefSeq" id="WP_127697494.1">
    <property type="nucleotide sequence ID" value="NZ_SACS01000002.1"/>
</dbReference>
<dbReference type="EMBL" id="SACS01000002">
    <property type="protein sequence ID" value="RVU41105.1"/>
    <property type="molecule type" value="Genomic_DNA"/>
</dbReference>
<dbReference type="Proteomes" id="UP000283077">
    <property type="component" value="Unassembled WGS sequence"/>
</dbReference>
<feature type="transmembrane region" description="Helical" evidence="1">
    <location>
        <begin position="45"/>
        <end position="71"/>
    </location>
</feature>
<dbReference type="InterPro" id="IPR018639">
    <property type="entry name" value="DUF2062"/>
</dbReference>
<feature type="transmembrane region" description="Helical" evidence="1">
    <location>
        <begin position="132"/>
        <end position="155"/>
    </location>
</feature>
<reference evidence="3 4" key="1">
    <citation type="submission" date="2019-01" db="EMBL/GenBank/DDBJ databases">
        <authorList>
            <person name="Chen W.-M."/>
        </authorList>
    </citation>
    <scope>NUCLEOTIDE SEQUENCE [LARGE SCALE GENOMIC DNA]</scope>
    <source>
        <strain evidence="3 4">KYPC3</strain>
    </source>
</reference>
<dbReference type="OrthoDB" id="9786029at2"/>
<feature type="domain" description="DUF2062" evidence="2">
    <location>
        <begin position="23"/>
        <end position="164"/>
    </location>
</feature>
<keyword evidence="1" id="KW-0472">Membrane</keyword>
<dbReference type="AlphaFoldDB" id="A0A437R2Y5"/>
<evidence type="ECO:0000313" key="3">
    <source>
        <dbReference type="EMBL" id="RVU41105.1"/>
    </source>
</evidence>
<evidence type="ECO:0000259" key="2">
    <source>
        <dbReference type="Pfam" id="PF09835"/>
    </source>
</evidence>
<name>A0A437R2Y5_9GAMM</name>
<accession>A0A437R2Y5</accession>
<keyword evidence="1" id="KW-0812">Transmembrane</keyword>
<evidence type="ECO:0000313" key="4">
    <source>
        <dbReference type="Proteomes" id="UP000283077"/>
    </source>
</evidence>
<dbReference type="PANTHER" id="PTHR40547">
    <property type="entry name" value="SLL0298 PROTEIN"/>
    <property type="match status" value="1"/>
</dbReference>
<evidence type="ECO:0000256" key="1">
    <source>
        <dbReference type="SAM" id="Phobius"/>
    </source>
</evidence>
<sequence>MPKNFIKKYLPDPDSIKNHQSMKIFGKFIHDGNLWHLHRRSARGAFAAGLFAALMPMPGQTVLAVALAILFRVNIPVSVALCWVTNPFTMAPIFYICYNIGIIVLGHPAQDVEFHATFEWLMASINTVGKPFLVGSLIFASAVSALSWMIIDGLWRLNISRAWKKRQLKRQRLDE</sequence>
<keyword evidence="4" id="KW-1185">Reference proteome</keyword>
<protein>
    <submittedName>
        <fullName evidence="3">DUF2062 domain-containing protein</fullName>
    </submittedName>
</protein>
<organism evidence="3 4">
    <name type="scientific">Rheinheimera riviphila</name>
    <dbReference type="NCBI Taxonomy" id="1834037"/>
    <lineage>
        <taxon>Bacteria</taxon>
        <taxon>Pseudomonadati</taxon>
        <taxon>Pseudomonadota</taxon>
        <taxon>Gammaproteobacteria</taxon>
        <taxon>Chromatiales</taxon>
        <taxon>Chromatiaceae</taxon>
        <taxon>Rheinheimera</taxon>
    </lineage>
</organism>
<proteinExistence type="predicted"/>